<sequence>MTTYVDLVPRPNAHHRDEEPTQPGDLLSARPDVVLAAAGLAAIAALVPLRGVWVAQAVLLVLVLTLPGVLLVRALRLPPALTVPLTVPASLLVLLGTGLGLNTVGPLVGVAAPLRPGPVLVALEAVCLVLLVVVATRRHVRTADSVRSFARHSWARLLGRWDLLAPAVVPLVALLGALRLNAADSLGATTSGPVAAGTVVTGSLAVVGAVLVLGALVGGLVVAGRADDVFLGATLYAAGLAVLWSFSLRAESIYGYDVMTEFRKMLETIDAGWWNSFRPGDAYGAMLSVTVLPAQLHALSGVSAEILVKVVFPAVFATTPVIVYALCRRFLAPRWAFLGAALLVVQPNFGQQMPGLAKQEIGFVLFAALLLVLVWRSGSRISQAAMVVALALGVVVTHYSSTYFGIVVLGGGFVVALLASAVRRRWRQLGTAWLAGLAVVTLVLGAGLWNSTITHSSSNVSDAALGFEVSGFDLLPNRALGDDLLTGYIKGNTTPQVSAPEYERLVTELYAADRRYVLPVPDAGSYPIADAGSAPAASIPQLLVGFGLQQVAYLMAAVAGLVLTLRRRSSPTERLVGAMILGSVAALAMLRLSGTLAQAYNQDRALLQALMVLVVGVGWSAQALARPGRRSGAELDPSGRLKVVTAGAVVMIGALFALNSSLLPAASGGGRINLAGGGEDFQRFYTYRAEVTAARWLGDQPSSKRQVVYADRYGTLRFLLGTGRQVGVFPEIVPAVIDKSAWIYGTSANIREGEVRSQTSGQMATYRFPREFLDAHYDVVYTNGTSTVWHR</sequence>
<reference evidence="3 4" key="1">
    <citation type="submission" date="2024-03" db="EMBL/GenBank/DDBJ databases">
        <title>Actinomycetospora sp. OC33-EN08, a novel actinomycete isolated from wild orchid (Aerides multiflora).</title>
        <authorList>
            <person name="Suriyachadkun C."/>
        </authorList>
    </citation>
    <scope>NUCLEOTIDE SEQUENCE [LARGE SCALE GENOMIC DNA]</scope>
    <source>
        <strain evidence="3 4">OC33-EN08</strain>
    </source>
</reference>
<feature type="transmembrane region" description="Helical" evidence="2">
    <location>
        <begin position="57"/>
        <end position="75"/>
    </location>
</feature>
<feature type="transmembrane region" description="Helical" evidence="2">
    <location>
        <begin position="643"/>
        <end position="663"/>
    </location>
</feature>
<protein>
    <recommendedName>
        <fullName evidence="5">DUF2206 domain-containing protein</fullName>
    </recommendedName>
</protein>
<feature type="transmembrane region" description="Helical" evidence="2">
    <location>
        <begin position="575"/>
        <end position="593"/>
    </location>
</feature>
<evidence type="ECO:0000313" key="3">
    <source>
        <dbReference type="EMBL" id="MEJ2866545.1"/>
    </source>
</evidence>
<keyword evidence="2" id="KW-0472">Membrane</keyword>
<organism evidence="3 4">
    <name type="scientific">Actinomycetospora aurantiaca</name>
    <dbReference type="NCBI Taxonomy" id="3129233"/>
    <lineage>
        <taxon>Bacteria</taxon>
        <taxon>Bacillati</taxon>
        <taxon>Actinomycetota</taxon>
        <taxon>Actinomycetes</taxon>
        <taxon>Pseudonocardiales</taxon>
        <taxon>Pseudonocardiaceae</taxon>
        <taxon>Actinomycetospora</taxon>
    </lineage>
</organism>
<accession>A0ABU8MGU9</accession>
<name>A0ABU8MGU9_9PSEU</name>
<feature type="region of interest" description="Disordered" evidence="1">
    <location>
        <begin position="1"/>
        <end position="25"/>
    </location>
</feature>
<comment type="caution">
    <text evidence="3">The sequence shown here is derived from an EMBL/GenBank/DDBJ whole genome shotgun (WGS) entry which is preliminary data.</text>
</comment>
<dbReference type="EMBL" id="JBBEGN010000001">
    <property type="protein sequence ID" value="MEJ2866545.1"/>
    <property type="molecule type" value="Genomic_DNA"/>
</dbReference>
<feature type="transmembrane region" description="Helical" evidence="2">
    <location>
        <begin position="87"/>
        <end position="112"/>
    </location>
</feature>
<feature type="transmembrane region" description="Helical" evidence="2">
    <location>
        <begin position="403"/>
        <end position="422"/>
    </location>
</feature>
<evidence type="ECO:0008006" key="5">
    <source>
        <dbReference type="Google" id="ProtNLM"/>
    </source>
</evidence>
<feature type="transmembrane region" description="Helical" evidence="2">
    <location>
        <begin position="605"/>
        <end position="622"/>
    </location>
</feature>
<dbReference type="RefSeq" id="WP_337693166.1">
    <property type="nucleotide sequence ID" value="NZ_JBBEGN010000001.1"/>
</dbReference>
<feature type="transmembrane region" description="Helical" evidence="2">
    <location>
        <begin position="118"/>
        <end position="136"/>
    </location>
</feature>
<evidence type="ECO:0000313" key="4">
    <source>
        <dbReference type="Proteomes" id="UP001385809"/>
    </source>
</evidence>
<feature type="transmembrane region" description="Helical" evidence="2">
    <location>
        <begin position="542"/>
        <end position="563"/>
    </location>
</feature>
<evidence type="ECO:0000256" key="2">
    <source>
        <dbReference type="SAM" id="Phobius"/>
    </source>
</evidence>
<feature type="transmembrane region" description="Helical" evidence="2">
    <location>
        <begin position="429"/>
        <end position="449"/>
    </location>
</feature>
<feature type="transmembrane region" description="Helical" evidence="2">
    <location>
        <begin position="229"/>
        <end position="247"/>
    </location>
</feature>
<proteinExistence type="predicted"/>
<dbReference type="Proteomes" id="UP001385809">
    <property type="component" value="Unassembled WGS sequence"/>
</dbReference>
<keyword evidence="2" id="KW-0812">Transmembrane</keyword>
<feature type="transmembrane region" description="Helical" evidence="2">
    <location>
        <begin position="198"/>
        <end position="222"/>
    </location>
</feature>
<feature type="transmembrane region" description="Helical" evidence="2">
    <location>
        <begin position="306"/>
        <end position="327"/>
    </location>
</feature>
<feature type="transmembrane region" description="Helical" evidence="2">
    <location>
        <begin position="157"/>
        <end position="178"/>
    </location>
</feature>
<feature type="transmembrane region" description="Helical" evidence="2">
    <location>
        <begin position="356"/>
        <end position="374"/>
    </location>
</feature>
<evidence type="ECO:0000256" key="1">
    <source>
        <dbReference type="SAM" id="MobiDB-lite"/>
    </source>
</evidence>
<keyword evidence="4" id="KW-1185">Reference proteome</keyword>
<gene>
    <name evidence="3" type="ORF">WCD74_02125</name>
</gene>
<keyword evidence="2" id="KW-1133">Transmembrane helix</keyword>